<dbReference type="PROSITE" id="PS00561">
    <property type="entry name" value="CBM2_A"/>
    <property type="match status" value="1"/>
</dbReference>
<dbReference type="SMART" id="SM00637">
    <property type="entry name" value="CBD_II"/>
    <property type="match status" value="1"/>
</dbReference>
<feature type="signal peptide" evidence="9">
    <location>
        <begin position="1"/>
        <end position="36"/>
    </location>
</feature>
<evidence type="ECO:0000256" key="9">
    <source>
        <dbReference type="SAM" id="SignalP"/>
    </source>
</evidence>
<dbReference type="InterPro" id="IPR012291">
    <property type="entry name" value="CBM2_carb-bd_dom_sf"/>
</dbReference>
<comment type="similarity">
    <text evidence="7">Belongs to the glycosyl hydrolase 5 (cellulase A) family.</text>
</comment>
<dbReference type="EC" id="3.2.1.4" evidence="7"/>
<evidence type="ECO:0000256" key="2">
    <source>
        <dbReference type="ARBA" id="ARBA00022801"/>
    </source>
</evidence>
<dbReference type="PROSITE" id="PS00659">
    <property type="entry name" value="GLYCOSYL_HYDROL_F5"/>
    <property type="match status" value="1"/>
</dbReference>
<evidence type="ECO:0000313" key="11">
    <source>
        <dbReference type="EMBL" id="GAA1810183.1"/>
    </source>
</evidence>
<keyword evidence="9" id="KW-0732">Signal</keyword>
<gene>
    <name evidence="11" type="ORF">GCM10009682_34810</name>
</gene>
<dbReference type="SUPFAM" id="SSF49384">
    <property type="entry name" value="Carbohydrate-binding domain"/>
    <property type="match status" value="1"/>
</dbReference>
<sequence length="576" mass="60540">MAINLRAGSRRKRWIAGASALTAVAAGTLIAMTVAAGPATAAAAGTGVGYLRTSGNKIVDSTGATVRITGINWFGMETDNKTFHGLWASATWKQQIDKMASLGYNTLRIPFSNDSAKEGVTATSVNTASNPDLVGLTSMQILDKVIDYLGQKGMRAILDRHRPTSAGQSALWYTSTVSEATWINDWKWLAARYAGNTTVIGADLHNEPHADGTNPAATGACWGCGDTTRDWRLAAERAGNAILGVNPNWLIFVEGVSCPSGGLSNVWDNDTSNDEDCGWWGGNLSKAGEFPVRLNVANRLVYSPHEYATSVYHQKWFDDPTFPANMPAIWDKYWGYLYKQNIAPIMMGEFGTTMQAAVDKTWLIELMKYTGTGADGMSFTYWSWNPNSGDTGGIALDDWISINTEKQAILQPYLIAPVPGGSTVGPTGPGPTSAVVTSRVPTSSVVTSRPPTSSVVTSRPPTSSVVTTRPPTSAVATTGGPTGACSATVKITSSWQGGWQGEVTVKAGSAAINGWTVTGTISGITQAWNATLTTSGSTITAKNLSWNGSLAAGGTASFGFLSSGTASTPALTCTSP</sequence>
<dbReference type="RefSeq" id="WP_344132719.1">
    <property type="nucleotide sequence ID" value="NZ_BAAALT010000101.1"/>
</dbReference>
<keyword evidence="3 7" id="KW-0136">Cellulose degradation</keyword>
<dbReference type="Pfam" id="PF00150">
    <property type="entry name" value="Cellulase"/>
    <property type="match status" value="1"/>
</dbReference>
<comment type="catalytic activity">
    <reaction evidence="1 7">
        <text>Endohydrolysis of (1-&gt;4)-beta-D-glucosidic linkages in cellulose, lichenin and cereal beta-D-glucans.</text>
        <dbReference type="EC" id="3.2.1.4"/>
    </reaction>
</comment>
<dbReference type="Proteomes" id="UP001500218">
    <property type="component" value="Unassembled WGS sequence"/>
</dbReference>
<evidence type="ECO:0000256" key="1">
    <source>
        <dbReference type="ARBA" id="ARBA00000966"/>
    </source>
</evidence>
<evidence type="ECO:0000259" key="10">
    <source>
        <dbReference type="PROSITE" id="PS51173"/>
    </source>
</evidence>
<dbReference type="Gene3D" id="2.60.40.290">
    <property type="match status" value="1"/>
</dbReference>
<dbReference type="SUPFAM" id="SSF51445">
    <property type="entry name" value="(Trans)glycosidases"/>
    <property type="match status" value="1"/>
</dbReference>
<evidence type="ECO:0000256" key="6">
    <source>
        <dbReference type="ARBA" id="ARBA00023326"/>
    </source>
</evidence>
<feature type="chain" id="PRO_5047397604" description="Endoglucanase" evidence="9">
    <location>
        <begin position="37"/>
        <end position="576"/>
    </location>
</feature>
<proteinExistence type="inferred from homology"/>
<evidence type="ECO:0000313" key="12">
    <source>
        <dbReference type="Proteomes" id="UP001500218"/>
    </source>
</evidence>
<dbReference type="InterPro" id="IPR001919">
    <property type="entry name" value="CBD2"/>
</dbReference>
<accession>A0ABN2M567</accession>
<name>A0ABN2M567_9ACTN</name>
<dbReference type="EMBL" id="BAAALT010000101">
    <property type="protein sequence ID" value="GAA1810183.1"/>
    <property type="molecule type" value="Genomic_DNA"/>
</dbReference>
<evidence type="ECO:0000256" key="4">
    <source>
        <dbReference type="ARBA" id="ARBA00023277"/>
    </source>
</evidence>
<keyword evidence="5 7" id="KW-0326">Glycosidase</keyword>
<dbReference type="InterPro" id="IPR018087">
    <property type="entry name" value="Glyco_hydro_5_CS"/>
</dbReference>
<dbReference type="InterPro" id="IPR008965">
    <property type="entry name" value="CBM2/CBM3_carb-bd_dom_sf"/>
</dbReference>
<dbReference type="InterPro" id="IPR017853">
    <property type="entry name" value="GH"/>
</dbReference>
<keyword evidence="4 7" id="KW-0119">Carbohydrate metabolism</keyword>
<feature type="compositionally biased region" description="Low complexity" evidence="8">
    <location>
        <begin position="426"/>
        <end position="478"/>
    </location>
</feature>
<dbReference type="Gene3D" id="3.20.20.80">
    <property type="entry name" value="Glycosidases"/>
    <property type="match status" value="1"/>
</dbReference>
<feature type="domain" description="CBM2" evidence="10">
    <location>
        <begin position="478"/>
        <end position="576"/>
    </location>
</feature>
<comment type="caution">
    <text evidence="11">The sequence shown here is derived from an EMBL/GenBank/DDBJ whole genome shotgun (WGS) entry which is preliminary data.</text>
</comment>
<keyword evidence="12" id="KW-1185">Reference proteome</keyword>
<evidence type="ECO:0000256" key="5">
    <source>
        <dbReference type="ARBA" id="ARBA00023295"/>
    </source>
</evidence>
<dbReference type="Pfam" id="PF00553">
    <property type="entry name" value="CBM_2"/>
    <property type="match status" value="1"/>
</dbReference>
<reference evidence="11 12" key="1">
    <citation type="journal article" date="2019" name="Int. J. Syst. Evol. Microbiol.">
        <title>The Global Catalogue of Microorganisms (GCM) 10K type strain sequencing project: providing services to taxonomists for standard genome sequencing and annotation.</title>
        <authorList>
            <consortium name="The Broad Institute Genomics Platform"/>
            <consortium name="The Broad Institute Genome Sequencing Center for Infectious Disease"/>
            <person name="Wu L."/>
            <person name="Ma J."/>
        </authorList>
    </citation>
    <scope>NUCLEOTIDE SEQUENCE [LARGE SCALE GENOMIC DNA]</scope>
    <source>
        <strain evidence="11 12">JCM 13250</strain>
    </source>
</reference>
<evidence type="ECO:0000256" key="8">
    <source>
        <dbReference type="SAM" id="MobiDB-lite"/>
    </source>
</evidence>
<feature type="region of interest" description="Disordered" evidence="8">
    <location>
        <begin position="426"/>
        <end position="481"/>
    </location>
</feature>
<dbReference type="PROSITE" id="PS51173">
    <property type="entry name" value="CBM2"/>
    <property type="match status" value="1"/>
</dbReference>
<keyword evidence="6 7" id="KW-0624">Polysaccharide degradation</keyword>
<evidence type="ECO:0000256" key="7">
    <source>
        <dbReference type="RuleBase" id="RU361153"/>
    </source>
</evidence>
<dbReference type="PANTHER" id="PTHR35923:SF2">
    <property type="entry name" value="ENDOGLUCANASE"/>
    <property type="match status" value="1"/>
</dbReference>
<dbReference type="InterPro" id="IPR018366">
    <property type="entry name" value="CBM2_CS"/>
</dbReference>
<organism evidence="11 12">
    <name type="scientific">Luedemannella flava</name>
    <dbReference type="NCBI Taxonomy" id="349316"/>
    <lineage>
        <taxon>Bacteria</taxon>
        <taxon>Bacillati</taxon>
        <taxon>Actinomycetota</taxon>
        <taxon>Actinomycetes</taxon>
        <taxon>Micromonosporales</taxon>
        <taxon>Micromonosporaceae</taxon>
        <taxon>Luedemannella</taxon>
    </lineage>
</organism>
<evidence type="ECO:0000256" key="3">
    <source>
        <dbReference type="ARBA" id="ARBA00023001"/>
    </source>
</evidence>
<protein>
    <recommendedName>
        <fullName evidence="7">Endoglucanase</fullName>
        <ecNumber evidence="7">3.2.1.4</ecNumber>
    </recommendedName>
</protein>
<dbReference type="InterPro" id="IPR001547">
    <property type="entry name" value="Glyco_hydro_5"/>
</dbReference>
<dbReference type="PANTHER" id="PTHR35923">
    <property type="entry name" value="MAJOR EXTRACELLULAR ENDOGLUCANASE"/>
    <property type="match status" value="1"/>
</dbReference>
<keyword evidence="2 7" id="KW-0378">Hydrolase</keyword>